<dbReference type="SUPFAM" id="SSF48452">
    <property type="entry name" value="TPR-like"/>
    <property type="match status" value="4"/>
</dbReference>
<keyword evidence="1" id="KW-0802">TPR repeat</keyword>
<dbReference type="InterPro" id="IPR011990">
    <property type="entry name" value="TPR-like_helical_dom_sf"/>
</dbReference>
<keyword evidence="4" id="KW-1185">Reference proteome</keyword>
<dbReference type="PROSITE" id="PS50005">
    <property type="entry name" value="TPR"/>
    <property type="match status" value="1"/>
</dbReference>
<gene>
    <name evidence="3" type="ORF">ACFSAG_02190</name>
</gene>
<feature type="chain" id="PRO_5045576595" evidence="2">
    <location>
        <begin position="26"/>
        <end position="643"/>
    </location>
</feature>
<dbReference type="InterPro" id="IPR019734">
    <property type="entry name" value="TPR_rpt"/>
</dbReference>
<evidence type="ECO:0000256" key="2">
    <source>
        <dbReference type="SAM" id="SignalP"/>
    </source>
</evidence>
<dbReference type="Pfam" id="PF07721">
    <property type="entry name" value="TPR_4"/>
    <property type="match status" value="1"/>
</dbReference>
<dbReference type="PANTHER" id="PTHR12558">
    <property type="entry name" value="CELL DIVISION CYCLE 16,23,27"/>
    <property type="match status" value="1"/>
</dbReference>
<feature type="repeat" description="TPR" evidence="1">
    <location>
        <begin position="133"/>
        <end position="166"/>
    </location>
</feature>
<accession>A0ABW4MDL9</accession>
<dbReference type="Proteomes" id="UP001597215">
    <property type="component" value="Unassembled WGS sequence"/>
</dbReference>
<reference evidence="4" key="1">
    <citation type="journal article" date="2019" name="Int. J. Syst. Evol. Microbiol.">
        <title>The Global Catalogue of Microorganisms (GCM) 10K type strain sequencing project: providing services to taxonomists for standard genome sequencing and annotation.</title>
        <authorList>
            <consortium name="The Broad Institute Genomics Platform"/>
            <consortium name="The Broad Institute Genome Sequencing Center for Infectious Disease"/>
            <person name="Wu L."/>
            <person name="Ma J."/>
        </authorList>
    </citation>
    <scope>NUCLEOTIDE SEQUENCE [LARGE SCALE GENOMIC DNA]</scope>
    <source>
        <strain evidence="4">CGMCC 1.12449</strain>
    </source>
</reference>
<organism evidence="3 4">
    <name type="scientific">Sphingorhabdus buctiana</name>
    <dbReference type="NCBI Taxonomy" id="1508805"/>
    <lineage>
        <taxon>Bacteria</taxon>
        <taxon>Pseudomonadati</taxon>
        <taxon>Pseudomonadota</taxon>
        <taxon>Alphaproteobacteria</taxon>
        <taxon>Sphingomonadales</taxon>
        <taxon>Sphingomonadaceae</taxon>
        <taxon>Sphingorhabdus</taxon>
    </lineage>
</organism>
<comment type="caution">
    <text evidence="3">The sequence shown here is derived from an EMBL/GenBank/DDBJ whole genome shotgun (WGS) entry which is preliminary data.</text>
</comment>
<sequence length="643" mass="69278">MQRISRPLFGFGLAAIALLGGIAHAAIEADAREAFDAAKAHIEAGDLRSAKVELLNATAAEPKWIEAQLKLAEVALELFDPVTAKEHIDKAIALGASETAYAHLLGHALWLAGDSAKAEEALTQKVIATDKLPYAYRILGRVYMDQGDTIAAEQAFDKGLALAPKDGRLWTEKARLRYVVADLGGANAALEKALSINPGNIRAIELRGRTVRDQFGLMAALPWFERGLEIDPNDVPLLEEYGATLGELGRYRDMLAQARKILSLDTGNPKAFYMQATLASRAGDYALARRIMQKVAGRFGELPGPQLLIAVSDYELGNFNKAVERFARLASAQPDNIELQLLLARALHRSGDHAAAWDAVSPIAGRADSSPYAAQLAGRILEAMGDREAAGAYLDRAAFPQIALPKPLSAQANAASEAARFPRDATKVVPYVRLLLASGQYEQARRAIAPLLAGNDGVLAAQLLAGDVEMAAGNAQGAITAYQRARRLALNEAVLGRLVAAYRSVGNADAASSTIAEYLAYNPSGIMAQRLAAFDLIDRKRWGEALPMLYRLRARTGFNDSVLNANIARTLTALGEHDDAVREARLAYRNDPANIMTTYAYGRALLLQGDDAKRARDVLGKANKLAPEDKAIARDYRAAQKLN</sequence>
<dbReference type="Gene3D" id="1.25.40.10">
    <property type="entry name" value="Tetratricopeptide repeat domain"/>
    <property type="match status" value="2"/>
</dbReference>
<proteinExistence type="predicted"/>
<name>A0ABW4MDL9_9SPHN</name>
<protein>
    <submittedName>
        <fullName evidence="3">Tetratricopeptide repeat protein</fullName>
    </submittedName>
</protein>
<dbReference type="Pfam" id="PF14559">
    <property type="entry name" value="TPR_19"/>
    <property type="match status" value="1"/>
</dbReference>
<evidence type="ECO:0000313" key="4">
    <source>
        <dbReference type="Proteomes" id="UP001597215"/>
    </source>
</evidence>
<dbReference type="InterPro" id="IPR011717">
    <property type="entry name" value="TPR-4"/>
</dbReference>
<dbReference type="RefSeq" id="WP_381511004.1">
    <property type="nucleotide sequence ID" value="NZ_JBHUEL010000002.1"/>
</dbReference>
<evidence type="ECO:0000256" key="1">
    <source>
        <dbReference type="PROSITE-ProRule" id="PRU00339"/>
    </source>
</evidence>
<feature type="signal peptide" evidence="2">
    <location>
        <begin position="1"/>
        <end position="25"/>
    </location>
</feature>
<dbReference type="Pfam" id="PF13428">
    <property type="entry name" value="TPR_14"/>
    <property type="match status" value="1"/>
</dbReference>
<dbReference type="SMART" id="SM00028">
    <property type="entry name" value="TPR"/>
    <property type="match status" value="8"/>
</dbReference>
<keyword evidence="2" id="KW-0732">Signal</keyword>
<dbReference type="Pfam" id="PF13432">
    <property type="entry name" value="TPR_16"/>
    <property type="match status" value="1"/>
</dbReference>
<dbReference type="PANTHER" id="PTHR12558:SF13">
    <property type="entry name" value="CELL DIVISION CYCLE PROTEIN 27 HOMOLOG"/>
    <property type="match status" value="1"/>
</dbReference>
<evidence type="ECO:0000313" key="3">
    <source>
        <dbReference type="EMBL" id="MFD1765652.1"/>
    </source>
</evidence>
<dbReference type="EMBL" id="JBHUEL010000002">
    <property type="protein sequence ID" value="MFD1765652.1"/>
    <property type="molecule type" value="Genomic_DNA"/>
</dbReference>